<dbReference type="PANTHER" id="PTHR46552:SF1">
    <property type="entry name" value="NADH-UBIQUINONE OXIDOREDUCTASE CHAIN 2"/>
    <property type="match status" value="1"/>
</dbReference>
<evidence type="ECO:0000256" key="16">
    <source>
        <dbReference type="ARBA" id="ARBA00049551"/>
    </source>
</evidence>
<feature type="transmembrane region" description="Helical" evidence="17">
    <location>
        <begin position="176"/>
        <end position="195"/>
    </location>
</feature>
<evidence type="ECO:0000256" key="5">
    <source>
        <dbReference type="ARBA" id="ARBA00022448"/>
    </source>
</evidence>
<evidence type="ECO:0000256" key="15">
    <source>
        <dbReference type="ARBA" id="ARBA00023136"/>
    </source>
</evidence>
<keyword evidence="7 17" id="KW-0812">Transmembrane</keyword>
<proteinExistence type="inferred from homology"/>
<accession>A0A8K1NH57</accession>
<evidence type="ECO:0000256" key="8">
    <source>
        <dbReference type="ARBA" id="ARBA00022792"/>
    </source>
</evidence>
<keyword evidence="14 17" id="KW-0496">Mitochondrion</keyword>
<comment type="function">
    <text evidence="17">Core subunit of the mitochondrial membrane respiratory chain NADH dehydrogenase (Complex I) which catalyzes electron transfer from NADH through the respiratory chain, using ubiquinone as an electron acceptor. Essential for the catalytic activity and assembly of complex I.</text>
</comment>
<feature type="transmembrane region" description="Helical" evidence="17">
    <location>
        <begin position="125"/>
        <end position="142"/>
    </location>
</feature>
<evidence type="ECO:0000256" key="13">
    <source>
        <dbReference type="ARBA" id="ARBA00023075"/>
    </source>
</evidence>
<keyword evidence="11 17" id="KW-1133">Transmembrane helix</keyword>
<dbReference type="PRINTS" id="PR01436">
    <property type="entry name" value="NADHDHGNASE2"/>
</dbReference>
<feature type="transmembrane region" description="Helical" evidence="17">
    <location>
        <begin position="27"/>
        <end position="44"/>
    </location>
</feature>
<keyword evidence="9 17" id="KW-1278">Translocase</keyword>
<feature type="transmembrane region" description="Helical" evidence="17">
    <location>
        <begin position="148"/>
        <end position="169"/>
    </location>
</feature>
<dbReference type="Pfam" id="PF00361">
    <property type="entry name" value="Proton_antipo_M"/>
    <property type="match status" value="1"/>
</dbReference>
<evidence type="ECO:0000256" key="14">
    <source>
        <dbReference type="ARBA" id="ARBA00023128"/>
    </source>
</evidence>
<keyword evidence="10 17" id="KW-0249">Electron transport</keyword>
<feature type="transmembrane region" description="Helical" evidence="17">
    <location>
        <begin position="317"/>
        <end position="344"/>
    </location>
</feature>
<dbReference type="GO" id="GO:0008137">
    <property type="term" value="F:NADH dehydrogenase (ubiquinone) activity"/>
    <property type="evidence" value="ECO:0007669"/>
    <property type="project" value="UniProtKB-EC"/>
</dbReference>
<evidence type="ECO:0000256" key="11">
    <source>
        <dbReference type="ARBA" id="ARBA00022989"/>
    </source>
</evidence>
<keyword evidence="15 17" id="KW-0472">Membrane</keyword>
<dbReference type="EC" id="7.1.1.2" evidence="3 17"/>
<evidence type="ECO:0000256" key="7">
    <source>
        <dbReference type="ARBA" id="ARBA00022692"/>
    </source>
</evidence>
<comment type="catalytic activity">
    <reaction evidence="16 17">
        <text>a ubiquinone + NADH + 5 H(+)(in) = a ubiquinol + NAD(+) + 4 H(+)(out)</text>
        <dbReference type="Rhea" id="RHEA:29091"/>
        <dbReference type="Rhea" id="RHEA-COMP:9565"/>
        <dbReference type="Rhea" id="RHEA-COMP:9566"/>
        <dbReference type="ChEBI" id="CHEBI:15378"/>
        <dbReference type="ChEBI" id="CHEBI:16389"/>
        <dbReference type="ChEBI" id="CHEBI:17976"/>
        <dbReference type="ChEBI" id="CHEBI:57540"/>
        <dbReference type="ChEBI" id="CHEBI:57945"/>
        <dbReference type="EC" id="7.1.1.2"/>
    </reaction>
</comment>
<evidence type="ECO:0000256" key="9">
    <source>
        <dbReference type="ARBA" id="ARBA00022967"/>
    </source>
</evidence>
<feature type="transmembrane region" description="Helical" evidence="17">
    <location>
        <begin position="95"/>
        <end position="113"/>
    </location>
</feature>
<dbReference type="PANTHER" id="PTHR46552">
    <property type="entry name" value="NADH-UBIQUINONE OXIDOREDUCTASE CHAIN 2"/>
    <property type="match status" value="1"/>
</dbReference>
<name>A0A8K1NH57_9ECHI</name>
<keyword evidence="6 17" id="KW-0679">Respiratory chain</keyword>
<organism evidence="19">
    <name type="scientific">Histampica haimaensis</name>
    <dbReference type="NCBI Taxonomy" id="2839059"/>
    <lineage>
        <taxon>Eukaryota</taxon>
        <taxon>Metazoa</taxon>
        <taxon>Echinodermata</taxon>
        <taxon>Eleutherozoa</taxon>
        <taxon>Asterozoa</taxon>
        <taxon>Ophiuroidea</taxon>
        <taxon>Myophiuroidea</taxon>
        <taxon>Metophiurida</taxon>
        <taxon>Ophintegrida</taxon>
        <taxon>Amphilepidida</taxon>
        <taxon>Ophiurina</taxon>
        <taxon>Gnathophiurina</taxon>
        <taxon>Ophiactoidea</taxon>
        <taxon>Ophiactidae</taxon>
        <taxon>Histampica</taxon>
    </lineage>
</organism>
<evidence type="ECO:0000256" key="17">
    <source>
        <dbReference type="RuleBase" id="RU003403"/>
    </source>
</evidence>
<evidence type="ECO:0000256" key="6">
    <source>
        <dbReference type="ARBA" id="ARBA00022660"/>
    </source>
</evidence>
<evidence type="ECO:0000256" key="12">
    <source>
        <dbReference type="ARBA" id="ARBA00023027"/>
    </source>
</evidence>
<evidence type="ECO:0000259" key="18">
    <source>
        <dbReference type="Pfam" id="PF00361"/>
    </source>
</evidence>
<dbReference type="EMBL" id="MZ442339">
    <property type="protein sequence ID" value="UDD74677.1"/>
    <property type="molecule type" value="Genomic_DNA"/>
</dbReference>
<dbReference type="InterPro" id="IPR001750">
    <property type="entry name" value="ND/Mrp_TM"/>
</dbReference>
<dbReference type="InterPro" id="IPR050175">
    <property type="entry name" value="Complex_I_Subunit_2"/>
</dbReference>
<keyword evidence="13 17" id="KW-0830">Ubiquinone</keyword>
<protein>
    <recommendedName>
        <fullName evidence="4 17">NADH-ubiquinone oxidoreductase chain 2</fullName>
        <ecNumber evidence="3 17">7.1.1.2</ecNumber>
    </recommendedName>
</protein>
<geneLocation type="mitochondrion" evidence="19"/>
<comment type="subcellular location">
    <subcellularLocation>
        <location evidence="1 17">Mitochondrion inner membrane</location>
        <topology evidence="1 17">Multi-pass membrane protein</topology>
    </subcellularLocation>
</comment>
<sequence>MLIKGIFNICLILSLVILGMSSSWLVIWILVETITVCIVVLMLSETITPRNVEAITKYYIMQAVASVLLLFGILLHLRGSGSFDIYSQYSSLENIFILVAIFVKLAVFPNFWFVDLISGLAPTRAFYALVLSKIAPLFIFYFLVSEEQFVFCSIIGLFSALSGGMMGINQTSIRKILAYSSIANLGWFIICFPILPATVSAGAFFVYILGVWPILFVCSAFSAHCLLKSSNLNSSGFSIMIFILSLLSLGGLPPLLGFFVKWAMFQGLLSSGYLWVCGVLILGSLLSLFFYLNIIYTLVSISWPQVKVIIGLGGFSFSWHVLLCCISILGLLFGSGFFLSIVWVQ</sequence>
<evidence type="ECO:0000256" key="3">
    <source>
        <dbReference type="ARBA" id="ARBA00012944"/>
    </source>
</evidence>
<dbReference type="GO" id="GO:0005743">
    <property type="term" value="C:mitochondrial inner membrane"/>
    <property type="evidence" value="ECO:0007669"/>
    <property type="project" value="UniProtKB-SubCell"/>
</dbReference>
<gene>
    <name evidence="19" type="primary">ND2</name>
</gene>
<evidence type="ECO:0000256" key="2">
    <source>
        <dbReference type="ARBA" id="ARBA00007012"/>
    </source>
</evidence>
<keyword evidence="5" id="KW-0813">Transport</keyword>
<feature type="transmembrane region" description="Helical" evidence="17">
    <location>
        <begin position="56"/>
        <end position="75"/>
    </location>
</feature>
<evidence type="ECO:0000313" key="19">
    <source>
        <dbReference type="EMBL" id="UDD74677.1"/>
    </source>
</evidence>
<dbReference type="AlphaFoldDB" id="A0A8K1NH57"/>
<feature type="transmembrane region" description="Helical" evidence="17">
    <location>
        <begin position="201"/>
        <end position="227"/>
    </location>
</feature>
<keyword evidence="12 17" id="KW-0520">NAD</keyword>
<comment type="similarity">
    <text evidence="2 17">Belongs to the complex I subunit 2 family.</text>
</comment>
<evidence type="ECO:0000256" key="4">
    <source>
        <dbReference type="ARBA" id="ARBA00021008"/>
    </source>
</evidence>
<reference evidence="19" key="1">
    <citation type="submission" date="2021-06" db="EMBL/GenBank/DDBJ databases">
        <authorList>
            <person name="Li Q."/>
        </authorList>
    </citation>
    <scope>NUCLEOTIDE SEQUENCE</scope>
</reference>
<feature type="transmembrane region" description="Helical" evidence="17">
    <location>
        <begin position="239"/>
        <end position="260"/>
    </location>
</feature>
<keyword evidence="8 17" id="KW-0999">Mitochondrion inner membrane</keyword>
<evidence type="ECO:0000256" key="10">
    <source>
        <dbReference type="ARBA" id="ARBA00022982"/>
    </source>
</evidence>
<feature type="domain" description="NADH:quinone oxidoreductase/Mrp antiporter transmembrane" evidence="18">
    <location>
        <begin position="21"/>
        <end position="286"/>
    </location>
</feature>
<dbReference type="InterPro" id="IPR003917">
    <property type="entry name" value="NADH_UbQ_OxRdtase_chain2"/>
</dbReference>
<feature type="transmembrane region" description="Helical" evidence="17">
    <location>
        <begin position="272"/>
        <end position="296"/>
    </location>
</feature>
<dbReference type="GO" id="GO:0006120">
    <property type="term" value="P:mitochondrial electron transport, NADH to ubiquinone"/>
    <property type="evidence" value="ECO:0007669"/>
    <property type="project" value="InterPro"/>
</dbReference>
<feature type="transmembrane region" description="Helical" evidence="17">
    <location>
        <begin position="5"/>
        <end position="21"/>
    </location>
</feature>
<evidence type="ECO:0000256" key="1">
    <source>
        <dbReference type="ARBA" id="ARBA00004448"/>
    </source>
</evidence>